<protein>
    <recommendedName>
        <fullName evidence="3">Squalene cyclase C-terminal domain-containing protein</fullName>
    </recommendedName>
</protein>
<proteinExistence type="predicted"/>
<evidence type="ECO:0000313" key="1">
    <source>
        <dbReference type="EMBL" id="OGI85632.1"/>
    </source>
</evidence>
<gene>
    <name evidence="1" type="ORF">A3A01_01290</name>
</gene>
<dbReference type="STRING" id="1801770.A3A01_01290"/>
<name>A0A1F6WUS2_9BACT</name>
<dbReference type="Proteomes" id="UP000179352">
    <property type="component" value="Unassembled WGS sequence"/>
</dbReference>
<dbReference type="EMBL" id="MFUU01000022">
    <property type="protein sequence ID" value="OGI85632.1"/>
    <property type="molecule type" value="Genomic_DNA"/>
</dbReference>
<accession>A0A1F6WUS2</accession>
<sequence length="769" mass="83983">MRNNFKILILVSVVIIAFYNLSVSSVSASTTVDIVVSGGSDASTGTSSDFSAGDIVDLGASDDIRIQSNATSWTNTGIYDENNYIEFLFSPNIPSNATIENVSFFNEFRRSGALMEAKLEIWDGSSFVDQALTTGTTNVDHTDTVDVSAYINTPSKVNNIKARFLAYRNNNADTKTSHDFIGISVTYSIPNTTFIIRNGDSVFYNGSVSLPAIGTVSVNDANNIAHIVDARSVLTVLKTIDDSSDTFAISDLQYFDSFGAFYLKCILPNNDSDLCDNWQYAVNGLTPFISIDATVLSGGETVGIYFGTSHRLVLNTTAITIVEPLNARAEKYDYENNIWNPLTGVSIGVTLPNLVDQWNPIVVSTHPVDSFGNVNIEIKNVNTYTLGIVEDFYFPSYVVTVSPVPNNSKIERYTPPIFSVENALAYLKNTQEVNGSFGADLYTDWAAIAYGAGDVSDSSRDLLLSYFNSHATISPLLTDNERYVMALLALGQNPYSFNNINYIETITKTFDGMQFGDPAFINDDIFALIPLNSAGYTASDEIIIKDIAFIISKQKVNGSWEENADLTGAAIQALNPFISIADANNAVLNAGLYLQNTQNGDGGWGSVYATSWVMQGENALGQTWAKNGHTGLNYLATAQASDGAIFSSGDTQANRIWATSYAIPAVLGKPWNKILKAVQKPVLASIMEEKINDEKVMEKIKNDKRKKETIIVQNKIVPAPKIETARIIKNAPMQSSLAANVVESENQIFKSFSKILPLIEFLFLGFLLW</sequence>
<evidence type="ECO:0008006" key="3">
    <source>
        <dbReference type="Google" id="ProtNLM"/>
    </source>
</evidence>
<reference evidence="1 2" key="1">
    <citation type="journal article" date="2016" name="Nat. Commun.">
        <title>Thousands of microbial genomes shed light on interconnected biogeochemical processes in an aquifer system.</title>
        <authorList>
            <person name="Anantharaman K."/>
            <person name="Brown C.T."/>
            <person name="Hug L.A."/>
            <person name="Sharon I."/>
            <person name="Castelle C.J."/>
            <person name="Probst A.J."/>
            <person name="Thomas B.C."/>
            <person name="Singh A."/>
            <person name="Wilkins M.J."/>
            <person name="Karaoz U."/>
            <person name="Brodie E.L."/>
            <person name="Williams K.H."/>
            <person name="Hubbard S.S."/>
            <person name="Banfield J.F."/>
        </authorList>
    </citation>
    <scope>NUCLEOTIDE SEQUENCE [LARGE SCALE GENOMIC DNA]</scope>
</reference>
<evidence type="ECO:0000313" key="2">
    <source>
        <dbReference type="Proteomes" id="UP000179352"/>
    </source>
</evidence>
<dbReference type="Gene3D" id="1.50.10.20">
    <property type="match status" value="1"/>
</dbReference>
<comment type="caution">
    <text evidence="1">The sequence shown here is derived from an EMBL/GenBank/DDBJ whole genome shotgun (WGS) entry which is preliminary data.</text>
</comment>
<organism evidence="1 2">
    <name type="scientific">Candidatus Nomurabacteria bacterium RIFCSPLOWO2_01_FULL_39_17</name>
    <dbReference type="NCBI Taxonomy" id="1801770"/>
    <lineage>
        <taxon>Bacteria</taxon>
        <taxon>Candidatus Nomuraibacteriota</taxon>
    </lineage>
</organism>
<dbReference type="SUPFAM" id="SSF48239">
    <property type="entry name" value="Terpenoid cyclases/Protein prenyltransferases"/>
    <property type="match status" value="1"/>
</dbReference>
<dbReference type="InterPro" id="IPR008930">
    <property type="entry name" value="Terpenoid_cyclase/PrenylTrfase"/>
</dbReference>
<dbReference type="AlphaFoldDB" id="A0A1F6WUS2"/>